<proteinExistence type="predicted"/>
<dbReference type="EMBL" id="BIFH01000020">
    <property type="protein sequence ID" value="GCD96233.1"/>
    <property type="molecule type" value="Genomic_DNA"/>
</dbReference>
<dbReference type="Proteomes" id="UP000286931">
    <property type="component" value="Unassembled WGS sequence"/>
</dbReference>
<organism evidence="3 4">
    <name type="scientific">Embleya hyalina</name>
    <dbReference type="NCBI Taxonomy" id="516124"/>
    <lineage>
        <taxon>Bacteria</taxon>
        <taxon>Bacillati</taxon>
        <taxon>Actinomycetota</taxon>
        <taxon>Actinomycetes</taxon>
        <taxon>Kitasatosporales</taxon>
        <taxon>Streptomycetaceae</taxon>
        <taxon>Embleya</taxon>
    </lineage>
</organism>
<evidence type="ECO:0000256" key="1">
    <source>
        <dbReference type="SAM" id="MobiDB-lite"/>
    </source>
</evidence>
<keyword evidence="4" id="KW-1185">Reference proteome</keyword>
<protein>
    <recommendedName>
        <fullName evidence="2">SAV-6107-like HEPN domain-containing protein</fullName>
    </recommendedName>
</protein>
<dbReference type="RefSeq" id="WP_371863019.1">
    <property type="nucleotide sequence ID" value="NZ_BIFH01000020.1"/>
</dbReference>
<comment type="caution">
    <text evidence="3">The sequence shown here is derived from an EMBL/GenBank/DDBJ whole genome shotgun (WGS) entry which is preliminary data.</text>
</comment>
<dbReference type="InterPro" id="IPR040891">
    <property type="entry name" value="HEPN_SAV_6107"/>
</dbReference>
<name>A0A401YNP3_9ACTN</name>
<dbReference type="Pfam" id="PF18726">
    <property type="entry name" value="HEPN_SAV_6107"/>
    <property type="match status" value="1"/>
</dbReference>
<feature type="region of interest" description="Disordered" evidence="1">
    <location>
        <begin position="1"/>
        <end position="31"/>
    </location>
</feature>
<evidence type="ECO:0000313" key="4">
    <source>
        <dbReference type="Proteomes" id="UP000286931"/>
    </source>
</evidence>
<sequence>MSASASASVRTSVNQSAHIPEPPPIRRAPVRWSSAPRGALDLLAQARRGLTEAAVNPDAAERYATAHLAALRVAAAVLAARAQADEQRPGRRRRAPRSAWELLPKVAPELVEWAAFFASGARKRAAAEAGLPGAVTGREADDLIRDVETFFRLVVRLLALPPIPAPPPPVD</sequence>
<reference evidence="3 4" key="1">
    <citation type="submission" date="2018-12" db="EMBL/GenBank/DDBJ databases">
        <title>Draft genome sequence of Embleya hyalina NBRC 13850T.</title>
        <authorList>
            <person name="Komaki H."/>
            <person name="Hosoyama A."/>
            <person name="Kimura A."/>
            <person name="Ichikawa N."/>
            <person name="Tamura T."/>
        </authorList>
    </citation>
    <scope>NUCLEOTIDE SEQUENCE [LARGE SCALE GENOMIC DNA]</scope>
    <source>
        <strain evidence="3 4">NBRC 13850</strain>
    </source>
</reference>
<feature type="domain" description="SAV-6107-like HEPN" evidence="2">
    <location>
        <begin position="53"/>
        <end position="154"/>
    </location>
</feature>
<accession>A0A401YNP3</accession>
<evidence type="ECO:0000313" key="3">
    <source>
        <dbReference type="EMBL" id="GCD96233.1"/>
    </source>
</evidence>
<gene>
    <name evidence="3" type="ORF">EHYA_03918</name>
</gene>
<evidence type="ECO:0000259" key="2">
    <source>
        <dbReference type="Pfam" id="PF18726"/>
    </source>
</evidence>
<dbReference type="AlphaFoldDB" id="A0A401YNP3"/>